<comment type="subunit">
    <text evidence="10">Heterodimer; heterodimerization with TRMT112 is required for S-adenosyl-L-methionine-binding.</text>
</comment>
<dbReference type="GO" id="GO:0036009">
    <property type="term" value="F:protein-glutamine N-methyltransferase activity"/>
    <property type="evidence" value="ECO:0007669"/>
    <property type="project" value="UniProtKB-ARBA"/>
</dbReference>
<keyword evidence="19" id="KW-1185">Reference proteome</keyword>
<evidence type="ECO:0000256" key="12">
    <source>
        <dbReference type="ARBA" id="ARBA00076540"/>
    </source>
</evidence>
<keyword evidence="4" id="KW-0808">Transferase</keyword>
<comment type="function">
    <text evidence="9">Methyltransferase that can methylate proteins and, to a lower extent, arsenic. Catalytic subunit of a heterodimer with TRMT112, which monomethylates 'Lys-12' of histone H4 (H4K12me1), a modification present at the promoters of numerous genes encoding cell cycle regulators. Catalytic subunit of a heterodimer with TRMT112, which catalyzes N5-methylation of Glu residue of proteins with a Gly-Gln-Xaa-Xaa-Xaa-Arg motif. Methylates ETF1 on 'Gln-185'; ETF1 needs to be complexed to ERF3 in its GTP-bound form to be efficiently methylated. May also play a role in the modulation of arsenic-induced toxicity by mediating the conversion of monomethylarsonous acid (3+) into the less toxic dimethylarsonic acid. It however only plays a limited role in arsenic metabolism compared with AS3MT.</text>
</comment>
<evidence type="ECO:0000256" key="13">
    <source>
        <dbReference type="ARBA" id="ARBA00080992"/>
    </source>
</evidence>
<dbReference type="FunFam" id="3.40.50.150:FF:000077">
    <property type="entry name" value="HemK methyltransferase family member 2"/>
    <property type="match status" value="1"/>
</dbReference>
<comment type="catalytic activity">
    <reaction evidence="7">
        <text>L-lysyl-[histone] + S-adenosyl-L-methionine = N(6)-methyl-L-lysyl-[histone] + S-adenosyl-L-homocysteine + H(+)</text>
        <dbReference type="Rhea" id="RHEA:10024"/>
        <dbReference type="Rhea" id="RHEA-COMP:9845"/>
        <dbReference type="Rhea" id="RHEA-COMP:9846"/>
        <dbReference type="ChEBI" id="CHEBI:15378"/>
        <dbReference type="ChEBI" id="CHEBI:29969"/>
        <dbReference type="ChEBI" id="CHEBI:57856"/>
        <dbReference type="ChEBI" id="CHEBI:59789"/>
        <dbReference type="ChEBI" id="CHEBI:61929"/>
    </reaction>
    <physiologicalReaction direction="left-to-right" evidence="7">
        <dbReference type="Rhea" id="RHEA:10025"/>
    </physiologicalReaction>
</comment>
<dbReference type="Gene3D" id="3.40.50.150">
    <property type="entry name" value="Vaccinia Virus protein VP39"/>
    <property type="match status" value="1"/>
</dbReference>
<evidence type="ECO:0000256" key="11">
    <source>
        <dbReference type="ARBA" id="ARBA00075330"/>
    </source>
</evidence>
<evidence type="ECO:0000313" key="18">
    <source>
        <dbReference type="EMBL" id="CAH1390671.1"/>
    </source>
</evidence>
<evidence type="ECO:0000256" key="5">
    <source>
        <dbReference type="ARBA" id="ARBA00022691"/>
    </source>
</evidence>
<dbReference type="SUPFAM" id="SSF53335">
    <property type="entry name" value="S-adenosyl-L-methionine-dependent methyltransferases"/>
    <property type="match status" value="1"/>
</dbReference>
<evidence type="ECO:0000256" key="8">
    <source>
        <dbReference type="ARBA" id="ARBA00050903"/>
    </source>
</evidence>
<evidence type="ECO:0000256" key="14">
    <source>
        <dbReference type="ARBA" id="ARBA00083337"/>
    </source>
</evidence>
<evidence type="ECO:0000256" key="6">
    <source>
        <dbReference type="ARBA" id="ARBA00023242"/>
    </source>
</evidence>
<dbReference type="EMBL" id="OV725077">
    <property type="protein sequence ID" value="CAH1390671.1"/>
    <property type="molecule type" value="Genomic_DNA"/>
</dbReference>
<name>A0A9P0E2S7_NEZVI</name>
<evidence type="ECO:0000256" key="16">
    <source>
        <dbReference type="ARBA" id="ARBA00093667"/>
    </source>
</evidence>
<dbReference type="GO" id="GO:0032259">
    <property type="term" value="P:methylation"/>
    <property type="evidence" value="ECO:0007669"/>
    <property type="project" value="UniProtKB-KW"/>
</dbReference>
<dbReference type="InterPro" id="IPR029063">
    <property type="entry name" value="SAM-dependent_MTases_sf"/>
</dbReference>
<gene>
    <name evidence="18" type="ORF">NEZAVI_LOCUS1837</name>
</gene>
<dbReference type="PANTHER" id="PTHR45875:SF1">
    <property type="entry name" value="METHYLTRANSFERASE N6AMT1"/>
    <property type="match status" value="1"/>
</dbReference>
<dbReference type="InterPro" id="IPR002052">
    <property type="entry name" value="DNA_methylase_N6_adenine_CS"/>
</dbReference>
<dbReference type="InterPro" id="IPR052190">
    <property type="entry name" value="Euk-Arch_PrmC-MTase"/>
</dbReference>
<dbReference type="Pfam" id="PF05175">
    <property type="entry name" value="MTS"/>
    <property type="match status" value="1"/>
</dbReference>
<evidence type="ECO:0000256" key="9">
    <source>
        <dbReference type="ARBA" id="ARBA00053180"/>
    </source>
</evidence>
<dbReference type="GO" id="GO:0005634">
    <property type="term" value="C:nucleus"/>
    <property type="evidence" value="ECO:0007669"/>
    <property type="project" value="UniProtKB-SubCell"/>
</dbReference>
<dbReference type="GO" id="GO:0003676">
    <property type="term" value="F:nucleic acid binding"/>
    <property type="evidence" value="ECO:0007669"/>
    <property type="project" value="InterPro"/>
</dbReference>
<comment type="similarity">
    <text evidence="2">Belongs to the eukaryotic/archaeal PrmC-related family.</text>
</comment>
<evidence type="ECO:0000256" key="1">
    <source>
        <dbReference type="ARBA" id="ARBA00004123"/>
    </source>
</evidence>
<sequence>MENKEKLDTPLWDLNNYAGGVYEPMEDSFLLLDTLEEELPLIRNLNPAIILEIGSGSGIIISSLAGACQNSFCMAIDINPTACLATENTAKLNGTSVNAIQGDLVNGLKLKNLIDVLVFNPPYVPSEDKAGNELIDKAWAGGVDGRATTNRLFPYLNDLMSEKSVGYLVAISENNPLEMCTILENMGFKADNIKSRRILGEYLSILRFTKGI</sequence>
<dbReference type="InterPro" id="IPR004557">
    <property type="entry name" value="PrmC-related"/>
</dbReference>
<evidence type="ECO:0000256" key="15">
    <source>
        <dbReference type="ARBA" id="ARBA00093624"/>
    </source>
</evidence>
<reference evidence="18" key="1">
    <citation type="submission" date="2022-01" db="EMBL/GenBank/DDBJ databases">
        <authorList>
            <person name="King R."/>
        </authorList>
    </citation>
    <scope>NUCLEOTIDE SEQUENCE</scope>
</reference>
<dbReference type="InterPro" id="IPR007848">
    <property type="entry name" value="Small_mtfrase_dom"/>
</dbReference>
<evidence type="ECO:0000259" key="17">
    <source>
        <dbReference type="Pfam" id="PF05175"/>
    </source>
</evidence>
<comment type="subcellular location">
    <subcellularLocation>
        <location evidence="1">Nucleus</location>
    </subcellularLocation>
</comment>
<evidence type="ECO:0000313" key="19">
    <source>
        <dbReference type="Proteomes" id="UP001152798"/>
    </source>
</evidence>
<dbReference type="Proteomes" id="UP001152798">
    <property type="component" value="Chromosome 1"/>
</dbReference>
<dbReference type="NCBIfam" id="TIGR00537">
    <property type="entry name" value="hemK_rel_arch"/>
    <property type="match status" value="1"/>
</dbReference>
<dbReference type="PROSITE" id="PS00092">
    <property type="entry name" value="N6_MTASE"/>
    <property type="match status" value="1"/>
</dbReference>
<comment type="catalytic activity">
    <reaction evidence="8">
        <text>methylarsonous acid + S-adenosyl-L-methionine = dimethylarsinate + S-adenosyl-L-homocysteine + 2 H(+)</text>
        <dbReference type="Rhea" id="RHEA:11684"/>
        <dbReference type="ChEBI" id="CHEBI:15378"/>
        <dbReference type="ChEBI" id="CHEBI:16223"/>
        <dbReference type="ChEBI" id="CHEBI:17826"/>
        <dbReference type="ChEBI" id="CHEBI:57856"/>
        <dbReference type="ChEBI" id="CHEBI:59789"/>
    </reaction>
</comment>
<proteinExistence type="inferred from homology"/>
<organism evidence="18 19">
    <name type="scientific">Nezara viridula</name>
    <name type="common">Southern green stink bug</name>
    <name type="synonym">Cimex viridulus</name>
    <dbReference type="NCBI Taxonomy" id="85310"/>
    <lineage>
        <taxon>Eukaryota</taxon>
        <taxon>Metazoa</taxon>
        <taxon>Ecdysozoa</taxon>
        <taxon>Arthropoda</taxon>
        <taxon>Hexapoda</taxon>
        <taxon>Insecta</taxon>
        <taxon>Pterygota</taxon>
        <taxon>Neoptera</taxon>
        <taxon>Paraneoptera</taxon>
        <taxon>Hemiptera</taxon>
        <taxon>Heteroptera</taxon>
        <taxon>Panheteroptera</taxon>
        <taxon>Pentatomomorpha</taxon>
        <taxon>Pentatomoidea</taxon>
        <taxon>Pentatomidae</taxon>
        <taxon>Pentatominae</taxon>
        <taxon>Nezara</taxon>
    </lineage>
</organism>
<dbReference type="PANTHER" id="PTHR45875">
    <property type="entry name" value="METHYLTRANSFERASE N6AMT1"/>
    <property type="match status" value="1"/>
</dbReference>
<evidence type="ECO:0000256" key="3">
    <source>
        <dbReference type="ARBA" id="ARBA00022603"/>
    </source>
</evidence>
<keyword evidence="5" id="KW-0949">S-adenosyl-L-methionine</keyword>
<protein>
    <recommendedName>
        <fullName evidence="15">Methyltransferase HEMK2</fullName>
    </recommendedName>
    <alternativeName>
        <fullName evidence="14">HemK methyltransferase family member 2</fullName>
    </alternativeName>
    <alternativeName>
        <fullName evidence="12">Lysine N-methyltransferase 9</fullName>
    </alternativeName>
    <alternativeName>
        <fullName evidence="11">Methylarsonite methyltransferase N6AMT1</fullName>
    </alternativeName>
    <alternativeName>
        <fullName evidence="16">Methyltransferase N6AMT1</fullName>
    </alternativeName>
    <alternativeName>
        <fullName evidence="13">Protein N(5)-glutamine methyltransferase</fullName>
    </alternativeName>
</protein>
<accession>A0A9P0E2S7</accession>
<dbReference type="AlphaFoldDB" id="A0A9P0E2S7"/>
<keyword evidence="6" id="KW-0539">Nucleus</keyword>
<keyword evidence="3" id="KW-0489">Methyltransferase</keyword>
<dbReference type="OrthoDB" id="5399166at2759"/>
<evidence type="ECO:0000256" key="2">
    <source>
        <dbReference type="ARBA" id="ARBA00006149"/>
    </source>
</evidence>
<evidence type="ECO:0000256" key="7">
    <source>
        <dbReference type="ARBA" id="ARBA00048619"/>
    </source>
</evidence>
<feature type="domain" description="Methyltransferase small" evidence="17">
    <location>
        <begin position="30"/>
        <end position="138"/>
    </location>
</feature>
<dbReference type="GO" id="GO:0035657">
    <property type="term" value="C:eRF1 methyltransferase complex"/>
    <property type="evidence" value="ECO:0007669"/>
    <property type="project" value="TreeGrafter"/>
</dbReference>
<evidence type="ECO:0000256" key="4">
    <source>
        <dbReference type="ARBA" id="ARBA00022679"/>
    </source>
</evidence>
<evidence type="ECO:0000256" key="10">
    <source>
        <dbReference type="ARBA" id="ARBA00062344"/>
    </source>
</evidence>